<dbReference type="Proteomes" id="UP000772434">
    <property type="component" value="Unassembled WGS sequence"/>
</dbReference>
<accession>A0A9P5U159</accession>
<protein>
    <submittedName>
        <fullName evidence="2">Ferritin-like domain-containing protein</fullName>
    </submittedName>
</protein>
<dbReference type="AlphaFoldDB" id="A0A9P5U159"/>
<dbReference type="CDD" id="cd00657">
    <property type="entry name" value="Ferritin_like"/>
    <property type="match status" value="1"/>
</dbReference>
<dbReference type="InterPro" id="IPR009078">
    <property type="entry name" value="Ferritin-like_SF"/>
</dbReference>
<organism evidence="2 3">
    <name type="scientific">Rhodocollybia butyracea</name>
    <dbReference type="NCBI Taxonomy" id="206335"/>
    <lineage>
        <taxon>Eukaryota</taxon>
        <taxon>Fungi</taxon>
        <taxon>Dikarya</taxon>
        <taxon>Basidiomycota</taxon>
        <taxon>Agaricomycotina</taxon>
        <taxon>Agaricomycetes</taxon>
        <taxon>Agaricomycetidae</taxon>
        <taxon>Agaricales</taxon>
        <taxon>Marasmiineae</taxon>
        <taxon>Omphalotaceae</taxon>
        <taxon>Rhodocollybia</taxon>
    </lineage>
</organism>
<name>A0A9P5U159_9AGAR</name>
<sequence length="292" mass="30336">MKFSTSLIVFISAAVSVCASTVPKAPIDDTTILNYALTLEHLENAFYAGALSNFSQEDFVHDGLPTWARGRFVQVAAHEKTHVDFLSAALGPNATKPCTYSFPYTSPSTFAALSAALEGVGVSAYAGAAQLITNKDYLTAAAVILSTEARHAAWVNSAVNKQNPWSGAFDTPLSLDVVYTLAAQFIVSCPKTNPALPVKAFPSLTLASPKAGQPSEVTAASGVPTEGNYVAFFSGLATTFVQVQSGCVIIPSTAAGTSYAVLTNSNSTANVTTILAGVAIVTLPFNSEGKPE</sequence>
<dbReference type="InterPro" id="IPR012347">
    <property type="entry name" value="Ferritin-like"/>
</dbReference>
<evidence type="ECO:0000256" key="1">
    <source>
        <dbReference type="SAM" id="SignalP"/>
    </source>
</evidence>
<dbReference type="PANTHER" id="PTHR38705">
    <property type="entry name" value="PROTEIN RDS1"/>
    <property type="match status" value="1"/>
</dbReference>
<dbReference type="SUPFAM" id="SSF47240">
    <property type="entry name" value="Ferritin-like"/>
    <property type="match status" value="1"/>
</dbReference>
<dbReference type="EMBL" id="JADNRY010000149">
    <property type="protein sequence ID" value="KAF9063300.1"/>
    <property type="molecule type" value="Genomic_DNA"/>
</dbReference>
<comment type="caution">
    <text evidence="2">The sequence shown here is derived from an EMBL/GenBank/DDBJ whole genome shotgun (WGS) entry which is preliminary data.</text>
</comment>
<dbReference type="InterPro" id="IPR039254">
    <property type="entry name" value="Rds1"/>
</dbReference>
<keyword evidence="3" id="KW-1185">Reference proteome</keyword>
<reference evidence="2" key="1">
    <citation type="submission" date="2020-11" db="EMBL/GenBank/DDBJ databases">
        <authorList>
            <consortium name="DOE Joint Genome Institute"/>
            <person name="Ahrendt S."/>
            <person name="Riley R."/>
            <person name="Andreopoulos W."/>
            <person name="Labutti K."/>
            <person name="Pangilinan J."/>
            <person name="Ruiz-Duenas F.J."/>
            <person name="Barrasa J.M."/>
            <person name="Sanchez-Garcia M."/>
            <person name="Camarero S."/>
            <person name="Miyauchi S."/>
            <person name="Serrano A."/>
            <person name="Linde D."/>
            <person name="Babiker R."/>
            <person name="Drula E."/>
            <person name="Ayuso-Fernandez I."/>
            <person name="Pacheco R."/>
            <person name="Padilla G."/>
            <person name="Ferreira P."/>
            <person name="Barriuso J."/>
            <person name="Kellner H."/>
            <person name="Castanera R."/>
            <person name="Alfaro M."/>
            <person name="Ramirez L."/>
            <person name="Pisabarro A.G."/>
            <person name="Kuo A."/>
            <person name="Tritt A."/>
            <person name="Lipzen A."/>
            <person name="He G."/>
            <person name="Yan M."/>
            <person name="Ng V."/>
            <person name="Cullen D."/>
            <person name="Martin F."/>
            <person name="Rosso M.-N."/>
            <person name="Henrissat B."/>
            <person name="Hibbett D."/>
            <person name="Martinez A.T."/>
            <person name="Grigoriev I.V."/>
        </authorList>
    </citation>
    <scope>NUCLEOTIDE SEQUENCE</scope>
    <source>
        <strain evidence="2">AH 40177</strain>
    </source>
</reference>
<dbReference type="Gene3D" id="1.20.1260.10">
    <property type="match status" value="1"/>
</dbReference>
<dbReference type="Pfam" id="PF13668">
    <property type="entry name" value="Ferritin_2"/>
    <property type="match status" value="1"/>
</dbReference>
<feature type="signal peptide" evidence="1">
    <location>
        <begin position="1"/>
        <end position="19"/>
    </location>
</feature>
<gene>
    <name evidence="2" type="ORF">BDP27DRAFT_1271005</name>
</gene>
<evidence type="ECO:0000313" key="2">
    <source>
        <dbReference type="EMBL" id="KAF9063300.1"/>
    </source>
</evidence>
<feature type="chain" id="PRO_5040470664" evidence="1">
    <location>
        <begin position="20"/>
        <end position="292"/>
    </location>
</feature>
<dbReference type="PANTHER" id="PTHR38705:SF1">
    <property type="entry name" value="PROTEIN RDS1"/>
    <property type="match status" value="1"/>
</dbReference>
<evidence type="ECO:0000313" key="3">
    <source>
        <dbReference type="Proteomes" id="UP000772434"/>
    </source>
</evidence>
<keyword evidence="1" id="KW-0732">Signal</keyword>
<proteinExistence type="predicted"/>
<dbReference type="OrthoDB" id="1001765at2759"/>